<dbReference type="AlphaFoldDB" id="A0A9P5TC13"/>
<evidence type="ECO:0000256" key="1">
    <source>
        <dbReference type="SAM" id="Phobius"/>
    </source>
</evidence>
<reference evidence="2" key="1">
    <citation type="submission" date="2019-10" db="EMBL/GenBank/DDBJ databases">
        <authorList>
            <consortium name="DOE Joint Genome Institute"/>
            <person name="Kuo A."/>
            <person name="Miyauchi S."/>
            <person name="Kiss E."/>
            <person name="Drula E."/>
            <person name="Kohler A."/>
            <person name="Sanchez-Garcia M."/>
            <person name="Andreopoulos B."/>
            <person name="Barry K.W."/>
            <person name="Bonito G."/>
            <person name="Buee M."/>
            <person name="Carver A."/>
            <person name="Chen C."/>
            <person name="Cichocki N."/>
            <person name="Clum A."/>
            <person name="Culley D."/>
            <person name="Crous P.W."/>
            <person name="Fauchery L."/>
            <person name="Girlanda M."/>
            <person name="Hayes R."/>
            <person name="Keri Z."/>
            <person name="LaButti K."/>
            <person name="Lipzen A."/>
            <person name="Lombard V."/>
            <person name="Magnuson J."/>
            <person name="Maillard F."/>
            <person name="Morin E."/>
            <person name="Murat C."/>
            <person name="Nolan M."/>
            <person name="Ohm R."/>
            <person name="Pangilinan J."/>
            <person name="Pereira M."/>
            <person name="Perotto S."/>
            <person name="Peter M."/>
            <person name="Riley R."/>
            <person name="Sitrit Y."/>
            <person name="Stielow B."/>
            <person name="Szollosi G."/>
            <person name="Zifcakova L."/>
            <person name="Stursova M."/>
            <person name="Spatafora J.W."/>
            <person name="Tedersoo L."/>
            <person name="Vaario L.-M."/>
            <person name="Yamada A."/>
            <person name="Yan M."/>
            <person name="Wang P."/>
            <person name="Xu J."/>
            <person name="Bruns T."/>
            <person name="Baldrian P."/>
            <person name="Vilgalys R."/>
            <person name="Henrissat B."/>
            <person name="Grigoriev I.V."/>
            <person name="Hibbett D."/>
            <person name="Nagy L.G."/>
            <person name="Martin F.M."/>
        </authorList>
    </citation>
    <scope>NUCLEOTIDE SEQUENCE</scope>
    <source>
        <strain evidence="2">Prilba</strain>
    </source>
</reference>
<dbReference type="SUPFAM" id="SSF103473">
    <property type="entry name" value="MFS general substrate transporter"/>
    <property type="match status" value="1"/>
</dbReference>
<proteinExistence type="predicted"/>
<name>A0A9P5TC13_9AGAM</name>
<reference evidence="2" key="2">
    <citation type="journal article" date="2020" name="Nat. Commun.">
        <title>Large-scale genome sequencing of mycorrhizal fungi provides insights into the early evolution of symbiotic traits.</title>
        <authorList>
            <person name="Miyauchi S."/>
            <person name="Kiss E."/>
            <person name="Kuo A."/>
            <person name="Drula E."/>
            <person name="Kohler A."/>
            <person name="Sanchez-Garcia M."/>
            <person name="Morin E."/>
            <person name="Andreopoulos B."/>
            <person name="Barry K.W."/>
            <person name="Bonito G."/>
            <person name="Buee M."/>
            <person name="Carver A."/>
            <person name="Chen C."/>
            <person name="Cichocki N."/>
            <person name="Clum A."/>
            <person name="Culley D."/>
            <person name="Crous P.W."/>
            <person name="Fauchery L."/>
            <person name="Girlanda M."/>
            <person name="Hayes R.D."/>
            <person name="Keri Z."/>
            <person name="LaButti K."/>
            <person name="Lipzen A."/>
            <person name="Lombard V."/>
            <person name="Magnuson J."/>
            <person name="Maillard F."/>
            <person name="Murat C."/>
            <person name="Nolan M."/>
            <person name="Ohm R.A."/>
            <person name="Pangilinan J."/>
            <person name="Pereira M.F."/>
            <person name="Perotto S."/>
            <person name="Peter M."/>
            <person name="Pfister S."/>
            <person name="Riley R."/>
            <person name="Sitrit Y."/>
            <person name="Stielow J.B."/>
            <person name="Szollosi G."/>
            <person name="Zifcakova L."/>
            <person name="Stursova M."/>
            <person name="Spatafora J.W."/>
            <person name="Tedersoo L."/>
            <person name="Vaario L.M."/>
            <person name="Yamada A."/>
            <person name="Yan M."/>
            <person name="Wang P."/>
            <person name="Xu J."/>
            <person name="Bruns T."/>
            <person name="Baldrian P."/>
            <person name="Vilgalys R."/>
            <person name="Dunand C."/>
            <person name="Henrissat B."/>
            <person name="Grigoriev I.V."/>
            <person name="Hibbett D."/>
            <person name="Nagy L.G."/>
            <person name="Martin F.M."/>
        </authorList>
    </citation>
    <scope>NUCLEOTIDE SEQUENCE</scope>
    <source>
        <strain evidence="2">Prilba</strain>
    </source>
</reference>
<evidence type="ECO:0000313" key="2">
    <source>
        <dbReference type="EMBL" id="KAF8483606.1"/>
    </source>
</evidence>
<organism evidence="2 3">
    <name type="scientific">Russula ochroleuca</name>
    <dbReference type="NCBI Taxonomy" id="152965"/>
    <lineage>
        <taxon>Eukaryota</taxon>
        <taxon>Fungi</taxon>
        <taxon>Dikarya</taxon>
        <taxon>Basidiomycota</taxon>
        <taxon>Agaricomycotina</taxon>
        <taxon>Agaricomycetes</taxon>
        <taxon>Russulales</taxon>
        <taxon>Russulaceae</taxon>
        <taxon>Russula</taxon>
    </lineage>
</organism>
<accession>A0A9P5TC13</accession>
<keyword evidence="1" id="KW-0472">Membrane</keyword>
<keyword evidence="3" id="KW-1185">Reference proteome</keyword>
<dbReference type="EMBL" id="WHVB01000004">
    <property type="protein sequence ID" value="KAF8483606.1"/>
    <property type="molecule type" value="Genomic_DNA"/>
</dbReference>
<keyword evidence="1" id="KW-0812">Transmembrane</keyword>
<evidence type="ECO:0000313" key="3">
    <source>
        <dbReference type="Proteomes" id="UP000759537"/>
    </source>
</evidence>
<protein>
    <submittedName>
        <fullName evidence="2">Uncharacterized protein</fullName>
    </submittedName>
</protein>
<dbReference type="OrthoDB" id="3254104at2759"/>
<feature type="transmembrane region" description="Helical" evidence="1">
    <location>
        <begin position="12"/>
        <end position="32"/>
    </location>
</feature>
<keyword evidence="1" id="KW-1133">Transmembrane helix</keyword>
<feature type="transmembrane region" description="Helical" evidence="1">
    <location>
        <begin position="77"/>
        <end position="100"/>
    </location>
</feature>
<dbReference type="InterPro" id="IPR036259">
    <property type="entry name" value="MFS_trans_sf"/>
</dbReference>
<sequence length="127" mass="14031">MAIMLTCDLINRLIIAFGCCGLGACGMCMLWWRWSHNYVWLLNSIFVPGALNGLSGVISTFASIYGVQNGVYGASSIATLAVTGSCTVVCGFLTAIYSLWKLDRVKRQHLREMAQVKNDRIGEVHYF</sequence>
<dbReference type="Proteomes" id="UP000759537">
    <property type="component" value="Unassembled WGS sequence"/>
</dbReference>
<gene>
    <name evidence="2" type="ORF">DFH94DRAFT_722908</name>
</gene>
<feature type="transmembrane region" description="Helical" evidence="1">
    <location>
        <begin position="39"/>
        <end position="65"/>
    </location>
</feature>
<comment type="caution">
    <text evidence="2">The sequence shown here is derived from an EMBL/GenBank/DDBJ whole genome shotgun (WGS) entry which is preliminary data.</text>
</comment>